<feature type="non-terminal residue" evidence="1">
    <location>
        <position position="67"/>
    </location>
</feature>
<evidence type="ECO:0000313" key="2">
    <source>
        <dbReference type="Proteomes" id="UP001162501"/>
    </source>
</evidence>
<name>A0AC59Y1B1_RANTA</name>
<dbReference type="Proteomes" id="UP001162501">
    <property type="component" value="Chromosome 1"/>
</dbReference>
<accession>A0AC59Y1B1</accession>
<protein>
    <submittedName>
        <fullName evidence="1">Uncharacterized protein</fullName>
    </submittedName>
</protein>
<feature type="non-terminal residue" evidence="1">
    <location>
        <position position="1"/>
    </location>
</feature>
<evidence type="ECO:0000313" key="1">
    <source>
        <dbReference type="EMBL" id="CAM9289383.1"/>
    </source>
</evidence>
<reference evidence="1" key="1">
    <citation type="submission" date="2023-05" db="EMBL/GenBank/DDBJ databases">
        <authorList>
            <consortium name="ELIXIR-Norway"/>
        </authorList>
    </citation>
    <scope>NUCLEOTIDE SEQUENCE</scope>
</reference>
<organism evidence="1 2">
    <name type="scientific">Rangifer tarandus platyrhynchus</name>
    <name type="common">Svalbard reindeer</name>
    <dbReference type="NCBI Taxonomy" id="3082113"/>
    <lineage>
        <taxon>Eukaryota</taxon>
        <taxon>Metazoa</taxon>
        <taxon>Chordata</taxon>
        <taxon>Craniata</taxon>
        <taxon>Vertebrata</taxon>
        <taxon>Euteleostomi</taxon>
        <taxon>Mammalia</taxon>
        <taxon>Eutheria</taxon>
        <taxon>Laurasiatheria</taxon>
        <taxon>Artiodactyla</taxon>
        <taxon>Ruminantia</taxon>
        <taxon>Pecora</taxon>
        <taxon>Cervidae</taxon>
        <taxon>Odocoileinae</taxon>
        <taxon>Rangifer</taxon>
    </lineage>
</organism>
<dbReference type="EMBL" id="OX596085">
    <property type="protein sequence ID" value="CAM9289383.1"/>
    <property type="molecule type" value="Genomic_DNA"/>
</dbReference>
<proteinExistence type="predicted"/>
<gene>
    <name evidence="1" type="ORF">MRATA1EN22A_LOCUS486</name>
</gene>
<sequence length="67" mass="7726">IILGQIQRLNQSESELQAPQEWSFIISFSLLDVTFQMSTQRGGALWLGARSFYSVLQVETRQRQHLS</sequence>
<reference evidence="1" key="2">
    <citation type="submission" date="2025-03" db="EMBL/GenBank/DDBJ databases">
        <authorList>
            <consortium name="ELIXIR-Norway"/>
            <consortium name="Elixir Norway"/>
        </authorList>
    </citation>
    <scope>NUCLEOTIDE SEQUENCE</scope>
</reference>